<name>A0A1E4THX8_9ASCO</name>
<proteinExistence type="inferred from homology"/>
<comment type="similarity">
    <text evidence="2">Belongs to the BYE1 family.</text>
</comment>
<feature type="compositionally biased region" description="Acidic residues" evidence="4">
    <location>
        <begin position="397"/>
        <end position="414"/>
    </location>
</feature>
<feature type="region of interest" description="Disordered" evidence="4">
    <location>
        <begin position="345"/>
        <end position="368"/>
    </location>
</feature>
<dbReference type="CDD" id="cd21538">
    <property type="entry name" value="SPOC_TFIIS"/>
    <property type="match status" value="1"/>
</dbReference>
<dbReference type="InterPro" id="IPR011011">
    <property type="entry name" value="Znf_FYVE_PHD"/>
</dbReference>
<dbReference type="Gene3D" id="1.10.472.30">
    <property type="entry name" value="Transcription elongation factor S-II, central domain"/>
    <property type="match status" value="1"/>
</dbReference>
<sequence>MQPARRSSRKRAPRLLDDEIIDYSAKKTKSDTVSVSLPQKKQEHPPASDFQKGDNNNNEDEHDHEQIDDDENDEDDENVRCVCNNTYGNDDDTVLWAQCEQCGVWQHPHCTMGVDNADDLPEQYFCEQCHPDDFPNLVHAENVPDSPDFDASDERANDAADASDSDTEFPMPRRRPPPRHRSPPPRAPARVPARKPPNKQSKQSPADVVQAKARDSVIASLTKLLDPLVHTALENEEFTLPENTSAQQFVASLVKEIEEAISLHTIVPKSTDLSKYREKVRTIMFNIKDPKNDVLRRKVFTSQILPKDLATMTSEEMLNPELQKLAEAVRAESISHSVLKVNTGPRIRHTHKGEELIGDEEEEEGEDNRLAQDSLLSAKQNGEKTLKESDNPGDLSDVADESSPELGYLDEDEIISTTAKLQPHSPSTDDNTNANAPFSGGNDQFSDYSANNQFSDNEEESKPSGTANDHDMLSDLDDILNDNNDSEDDYDPERDFKSANEQNKPAKPRPEPEPQPKPQKLSPFEQSPVWSGKVQMPAVTEFIASGYHVGNPAGRSYKERAEWTSIISSELYIEGRVPSMSAMKYLQGLANASRDLYVVELKCDASQKSGYNELLEYLLEKDRYGVVRNSRSLVKDVYIVPAKDGWETMSTLSFRKYIRFSKDFESDNEPKLLVIYVVNRHEPKTPLTDNAAHSEPPMAMPMSMSMPVPQSQTQLNMPSYGTGFNQTDGGEITSQLSYLSTLGISQENIALLQHVVSMTPEVQNRPDLLANPAFLMDLVRKFQEQQSM</sequence>
<organism evidence="6 7">
    <name type="scientific">Tortispora caseinolytica NRRL Y-17796</name>
    <dbReference type="NCBI Taxonomy" id="767744"/>
    <lineage>
        <taxon>Eukaryota</taxon>
        <taxon>Fungi</taxon>
        <taxon>Dikarya</taxon>
        <taxon>Ascomycota</taxon>
        <taxon>Saccharomycotina</taxon>
        <taxon>Trigonopsidomycetes</taxon>
        <taxon>Trigonopsidales</taxon>
        <taxon>Trigonopsidaceae</taxon>
        <taxon>Tortispora</taxon>
    </lineage>
</organism>
<gene>
    <name evidence="6" type="ORF">CANCADRAFT_57634</name>
</gene>
<dbReference type="PANTHER" id="PTHR11477">
    <property type="entry name" value="TRANSCRIPTION FACTOR S-II ZINC FINGER DOMAIN-CONTAINING PROTEIN"/>
    <property type="match status" value="1"/>
</dbReference>
<dbReference type="GO" id="GO:0001139">
    <property type="term" value="F:RNA polymerase II complex recruiting activity"/>
    <property type="evidence" value="ECO:0007669"/>
    <property type="project" value="TreeGrafter"/>
</dbReference>
<feature type="compositionally biased region" description="Acidic residues" evidence="4">
    <location>
        <begin position="66"/>
        <end position="76"/>
    </location>
</feature>
<protein>
    <recommendedName>
        <fullName evidence="3">Transcription factor BYE1</fullName>
    </recommendedName>
</protein>
<feature type="region of interest" description="Disordered" evidence="4">
    <location>
        <begin position="383"/>
        <end position="529"/>
    </location>
</feature>
<keyword evidence="7" id="KW-1185">Reference proteome</keyword>
<feature type="compositionally biased region" description="Polar residues" evidence="4">
    <location>
        <begin position="415"/>
        <end position="455"/>
    </location>
</feature>
<dbReference type="GO" id="GO:0031564">
    <property type="term" value="P:transcription antitermination"/>
    <property type="evidence" value="ECO:0007669"/>
    <property type="project" value="TreeGrafter"/>
</dbReference>
<evidence type="ECO:0000256" key="4">
    <source>
        <dbReference type="SAM" id="MobiDB-lite"/>
    </source>
</evidence>
<reference evidence="7" key="1">
    <citation type="submission" date="2016-02" db="EMBL/GenBank/DDBJ databases">
        <title>Comparative genomics of biotechnologically important yeasts.</title>
        <authorList>
            <consortium name="DOE Joint Genome Institute"/>
            <person name="Riley R."/>
            <person name="Haridas S."/>
            <person name="Wolfe K.H."/>
            <person name="Lopes M.R."/>
            <person name="Hittinger C.T."/>
            <person name="Goker M."/>
            <person name="Salamov A."/>
            <person name="Wisecaver J."/>
            <person name="Long T.M."/>
            <person name="Aerts A.L."/>
            <person name="Barry K."/>
            <person name="Choi C."/>
            <person name="Clum A."/>
            <person name="Coughlan A.Y."/>
            <person name="Deshpande S."/>
            <person name="Douglass A.P."/>
            <person name="Hanson S.J."/>
            <person name="Klenk H.-P."/>
            <person name="Labutti K."/>
            <person name="Lapidus A."/>
            <person name="Lindquist E."/>
            <person name="Lipzen A."/>
            <person name="Meier-Kolthoff J.P."/>
            <person name="Ohm R.A."/>
            <person name="Otillar R.P."/>
            <person name="Pangilinan J."/>
            <person name="Peng Y."/>
            <person name="Rokas A."/>
            <person name="Rosa C.A."/>
            <person name="Scheuner C."/>
            <person name="Sibirny A.A."/>
            <person name="Slot J.C."/>
            <person name="Stielow J.B."/>
            <person name="Sun H."/>
            <person name="Kurtzman C.P."/>
            <person name="Blackwell M."/>
            <person name="Jeffries T.W."/>
            <person name="Grigoriev I.V."/>
        </authorList>
    </citation>
    <scope>NUCLEOTIDE SEQUENCE [LARGE SCALE GENOMIC DNA]</scope>
    <source>
        <strain evidence="7">NRRL Y-17796</strain>
    </source>
</reference>
<dbReference type="AlphaFoldDB" id="A0A1E4THX8"/>
<dbReference type="InterPro" id="IPR036575">
    <property type="entry name" value="TFIIS_cen_dom_sf"/>
</dbReference>
<dbReference type="GO" id="GO:0006362">
    <property type="term" value="P:transcription elongation by RNA polymerase I"/>
    <property type="evidence" value="ECO:0007669"/>
    <property type="project" value="TreeGrafter"/>
</dbReference>
<dbReference type="GO" id="GO:0031440">
    <property type="term" value="P:regulation of mRNA 3'-end processing"/>
    <property type="evidence" value="ECO:0007669"/>
    <property type="project" value="TreeGrafter"/>
</dbReference>
<dbReference type="SMART" id="SM00510">
    <property type="entry name" value="TFS2M"/>
    <property type="match status" value="1"/>
</dbReference>
<dbReference type="GO" id="GO:0000977">
    <property type="term" value="F:RNA polymerase II transcription regulatory region sequence-specific DNA binding"/>
    <property type="evidence" value="ECO:0007669"/>
    <property type="project" value="TreeGrafter"/>
</dbReference>
<evidence type="ECO:0000256" key="3">
    <source>
        <dbReference type="ARBA" id="ARBA00021616"/>
    </source>
</evidence>
<dbReference type="InterPro" id="IPR012921">
    <property type="entry name" value="SPOC_C"/>
</dbReference>
<dbReference type="Gene3D" id="3.30.40.10">
    <property type="entry name" value="Zinc/RING finger domain, C3HC4 (zinc finger)"/>
    <property type="match status" value="1"/>
</dbReference>
<evidence type="ECO:0000256" key="2">
    <source>
        <dbReference type="ARBA" id="ARBA00011050"/>
    </source>
</evidence>
<evidence type="ECO:0000259" key="5">
    <source>
        <dbReference type="PROSITE" id="PS51321"/>
    </source>
</evidence>
<dbReference type="OrthoDB" id="79252at2759"/>
<evidence type="ECO:0000313" key="6">
    <source>
        <dbReference type="EMBL" id="ODV91370.1"/>
    </source>
</evidence>
<dbReference type="GO" id="GO:0005634">
    <property type="term" value="C:nucleus"/>
    <property type="evidence" value="ECO:0007669"/>
    <property type="project" value="TreeGrafter"/>
</dbReference>
<dbReference type="PANTHER" id="PTHR11477:SF11">
    <property type="entry name" value="TRANSCRIPTION FACTOR BYE1"/>
    <property type="match status" value="1"/>
</dbReference>
<feature type="region of interest" description="Disordered" evidence="4">
    <location>
        <begin position="1"/>
        <end position="76"/>
    </location>
</feature>
<feature type="compositionally biased region" description="Basic residues" evidence="4">
    <location>
        <begin position="1"/>
        <end position="13"/>
    </location>
</feature>
<dbReference type="Pfam" id="PF20826">
    <property type="entry name" value="PHD_5"/>
    <property type="match status" value="1"/>
</dbReference>
<feature type="region of interest" description="Disordered" evidence="4">
    <location>
        <begin position="137"/>
        <end position="211"/>
    </location>
</feature>
<comment type="function">
    <text evidence="1">Negative regulator of transcription elongation.</text>
</comment>
<feature type="compositionally biased region" description="Basic residues" evidence="4">
    <location>
        <begin position="172"/>
        <end position="183"/>
    </location>
</feature>
<dbReference type="Proteomes" id="UP000095023">
    <property type="component" value="Unassembled WGS sequence"/>
</dbReference>
<evidence type="ECO:0000313" key="7">
    <source>
        <dbReference type="Proteomes" id="UP000095023"/>
    </source>
</evidence>
<dbReference type="GO" id="GO:0006368">
    <property type="term" value="P:transcription elongation by RNA polymerase II"/>
    <property type="evidence" value="ECO:0007669"/>
    <property type="project" value="TreeGrafter"/>
</dbReference>
<dbReference type="PROSITE" id="PS51321">
    <property type="entry name" value="TFIIS_CENTRAL"/>
    <property type="match status" value="1"/>
</dbReference>
<evidence type="ECO:0000256" key="1">
    <source>
        <dbReference type="ARBA" id="ARBA00002311"/>
    </source>
</evidence>
<accession>A0A1E4THX8</accession>
<feature type="domain" description="TFIIS central" evidence="5">
    <location>
        <begin position="213"/>
        <end position="345"/>
    </location>
</feature>
<dbReference type="Pfam" id="PF07744">
    <property type="entry name" value="SPOC"/>
    <property type="match status" value="1"/>
</dbReference>
<feature type="compositionally biased region" description="Acidic residues" evidence="4">
    <location>
        <begin position="474"/>
        <end position="492"/>
    </location>
</feature>
<feature type="compositionally biased region" description="Acidic residues" evidence="4">
    <location>
        <begin position="356"/>
        <end position="366"/>
    </location>
</feature>
<dbReference type="SUPFAM" id="SSF46942">
    <property type="entry name" value="Elongation factor TFIIS domain 2"/>
    <property type="match status" value="1"/>
</dbReference>
<dbReference type="Pfam" id="PF07500">
    <property type="entry name" value="TFIIS_M"/>
    <property type="match status" value="1"/>
</dbReference>
<dbReference type="SUPFAM" id="SSF57903">
    <property type="entry name" value="FYVE/PHD zinc finger"/>
    <property type="match status" value="1"/>
</dbReference>
<dbReference type="InterPro" id="IPR003618">
    <property type="entry name" value="TFIIS_cen_dom"/>
</dbReference>
<dbReference type="EMBL" id="KV453842">
    <property type="protein sequence ID" value="ODV91370.1"/>
    <property type="molecule type" value="Genomic_DNA"/>
</dbReference>
<dbReference type="InterPro" id="IPR013083">
    <property type="entry name" value="Znf_RING/FYVE/PHD"/>
</dbReference>